<dbReference type="RefSeq" id="XP_019034243.1">
    <property type="nucleotide sequence ID" value="XM_019173538.1"/>
</dbReference>
<feature type="region of interest" description="Disordered" evidence="1">
    <location>
        <begin position="153"/>
        <end position="198"/>
    </location>
</feature>
<dbReference type="OrthoDB" id="18529at2759"/>
<dbReference type="InterPro" id="IPR040922">
    <property type="entry name" value="Ribosomal_mL59_dom"/>
</dbReference>
<evidence type="ECO:0000313" key="4">
    <source>
        <dbReference type="Proteomes" id="UP000094819"/>
    </source>
</evidence>
<organism evidence="3 4">
    <name type="scientific">Cryptococcus wingfieldii CBS 7118</name>
    <dbReference type="NCBI Taxonomy" id="1295528"/>
    <lineage>
        <taxon>Eukaryota</taxon>
        <taxon>Fungi</taxon>
        <taxon>Dikarya</taxon>
        <taxon>Basidiomycota</taxon>
        <taxon>Agaricomycotina</taxon>
        <taxon>Tremellomycetes</taxon>
        <taxon>Tremellales</taxon>
        <taxon>Cryptococcaceae</taxon>
        <taxon>Cryptococcus</taxon>
    </lineage>
</organism>
<reference evidence="3 4" key="1">
    <citation type="submission" date="2016-06" db="EMBL/GenBank/DDBJ databases">
        <title>Evolution of pathogenesis and genome organization in the Tremellales.</title>
        <authorList>
            <person name="Cuomo C."/>
            <person name="Litvintseva A."/>
            <person name="Heitman J."/>
            <person name="Chen Y."/>
            <person name="Sun S."/>
            <person name="Springer D."/>
            <person name="Dromer F."/>
            <person name="Young S."/>
            <person name="Zeng Q."/>
            <person name="Chapman S."/>
            <person name="Gujja S."/>
            <person name="Saif S."/>
            <person name="Birren B."/>
        </authorList>
    </citation>
    <scope>NUCLEOTIDE SEQUENCE [LARGE SCALE GENOMIC DNA]</scope>
    <source>
        <strain evidence="3 4">CBS 7118</strain>
    </source>
</reference>
<dbReference type="InterPro" id="IPR037507">
    <property type="entry name" value="Ribosomal_mL59"/>
</dbReference>
<name>A0A1E3JZD9_9TREE</name>
<gene>
    <name evidence="3" type="ORF">L198_01375</name>
</gene>
<sequence length="198" mass="22575">MAARRAYSSLPAPHTGAGPSLNARFIPAADLPKPLFRRIASQLAHLRSQGKDPATVSIPNPFLLHRARQRQDVSALTGLERFYWRKPQFSARRQKLLLQQYDPSILPPSPLNPTAEPRPIQWEDGTVINWQGEVLEKAAKQSPYDGRKVMFKGHIDERNKPQKVADRQERMKGMDKRIAAWRKSKADDKIRARPSLPF</sequence>
<dbReference type="PANTHER" id="PTHR28041">
    <property type="entry name" value="54S RIBOSOMAL PROTEIN L25, MITOCHONDRIAL"/>
    <property type="match status" value="1"/>
</dbReference>
<dbReference type="Pfam" id="PF18126">
    <property type="entry name" value="Mitoc_mL59"/>
    <property type="match status" value="1"/>
</dbReference>
<evidence type="ECO:0000313" key="3">
    <source>
        <dbReference type="EMBL" id="ODO06143.1"/>
    </source>
</evidence>
<comment type="caution">
    <text evidence="3">The sequence shown here is derived from an EMBL/GenBank/DDBJ whole genome shotgun (WGS) entry which is preliminary data.</text>
</comment>
<evidence type="ECO:0000256" key="1">
    <source>
        <dbReference type="SAM" id="MobiDB-lite"/>
    </source>
</evidence>
<feature type="domain" description="Large ribosomal subunit protein mL59" evidence="2">
    <location>
        <begin position="49"/>
        <end position="183"/>
    </location>
</feature>
<dbReference type="EMBL" id="AWGH01000003">
    <property type="protein sequence ID" value="ODO06143.1"/>
    <property type="molecule type" value="Genomic_DNA"/>
</dbReference>
<dbReference type="AlphaFoldDB" id="A0A1E3JZD9"/>
<dbReference type="Proteomes" id="UP000094819">
    <property type="component" value="Unassembled WGS sequence"/>
</dbReference>
<feature type="compositionally biased region" description="Basic and acidic residues" evidence="1">
    <location>
        <begin position="153"/>
        <end position="191"/>
    </location>
</feature>
<feature type="region of interest" description="Disordered" evidence="1">
    <location>
        <begin position="1"/>
        <end position="22"/>
    </location>
</feature>
<dbReference type="GO" id="GO:0005762">
    <property type="term" value="C:mitochondrial large ribosomal subunit"/>
    <property type="evidence" value="ECO:0007669"/>
    <property type="project" value="InterPro"/>
</dbReference>
<accession>A0A1E3JZD9</accession>
<evidence type="ECO:0000259" key="2">
    <source>
        <dbReference type="Pfam" id="PF18126"/>
    </source>
</evidence>
<dbReference type="GeneID" id="30190588"/>
<proteinExistence type="predicted"/>
<keyword evidence="4" id="KW-1185">Reference proteome</keyword>
<protein>
    <recommendedName>
        <fullName evidence="2">Large ribosomal subunit protein mL59 domain-containing protein</fullName>
    </recommendedName>
</protein>
<dbReference type="GO" id="GO:0003735">
    <property type="term" value="F:structural constituent of ribosome"/>
    <property type="evidence" value="ECO:0007669"/>
    <property type="project" value="InterPro"/>
</dbReference>
<dbReference type="PANTHER" id="PTHR28041:SF1">
    <property type="entry name" value="LARGE RIBOSOMAL SUBUNIT PROTEIN ML59"/>
    <property type="match status" value="1"/>
</dbReference>